<dbReference type="Pfam" id="PF00130">
    <property type="entry name" value="C1_1"/>
    <property type="match status" value="1"/>
</dbReference>
<feature type="domain" description="Phorbol-ester/DAG-type" evidence="4">
    <location>
        <begin position="17"/>
        <end position="49"/>
    </location>
</feature>
<feature type="compositionally biased region" description="Pro residues" evidence="3">
    <location>
        <begin position="65"/>
        <end position="86"/>
    </location>
</feature>
<reference evidence="5" key="1">
    <citation type="submission" date="2021-12" db="EMBL/GenBank/DDBJ databases">
        <authorList>
            <person name="King R."/>
        </authorList>
    </citation>
    <scope>NUCLEOTIDE SEQUENCE</scope>
</reference>
<dbReference type="AlphaFoldDB" id="A0A9P0AGZ2"/>
<dbReference type="GO" id="GO:0046872">
    <property type="term" value="F:metal ion binding"/>
    <property type="evidence" value="ECO:0007669"/>
    <property type="project" value="UniProtKB-KW"/>
</dbReference>
<evidence type="ECO:0000256" key="3">
    <source>
        <dbReference type="SAM" id="MobiDB-lite"/>
    </source>
</evidence>
<keyword evidence="1" id="KW-0479">Metal-binding</keyword>
<accession>A0A9P0AGZ2</accession>
<name>A0A9P0AGZ2_BEMTA</name>
<dbReference type="EMBL" id="OU963866">
    <property type="protein sequence ID" value="CAH0390942.1"/>
    <property type="molecule type" value="Genomic_DNA"/>
</dbReference>
<evidence type="ECO:0000259" key="4">
    <source>
        <dbReference type="PROSITE" id="PS50081"/>
    </source>
</evidence>
<dbReference type="Gene3D" id="3.30.60.20">
    <property type="match status" value="1"/>
</dbReference>
<keyword evidence="2" id="KW-0862">Zinc</keyword>
<evidence type="ECO:0000256" key="2">
    <source>
        <dbReference type="ARBA" id="ARBA00022833"/>
    </source>
</evidence>
<dbReference type="InterPro" id="IPR002219">
    <property type="entry name" value="PKC_DAG/PE"/>
</dbReference>
<proteinExistence type="predicted"/>
<dbReference type="PROSITE" id="PS50081">
    <property type="entry name" value="ZF_DAG_PE_2"/>
    <property type="match status" value="1"/>
</dbReference>
<gene>
    <name evidence="5" type="ORF">BEMITA_LOCUS9612</name>
</gene>
<protein>
    <recommendedName>
        <fullName evidence="4">Phorbol-ester/DAG-type domain-containing protein</fullName>
    </recommendedName>
</protein>
<dbReference type="InterPro" id="IPR046349">
    <property type="entry name" value="C1-like_sf"/>
</dbReference>
<keyword evidence="6" id="KW-1185">Reference proteome</keyword>
<dbReference type="Proteomes" id="UP001152759">
    <property type="component" value="Chromosome 5"/>
</dbReference>
<evidence type="ECO:0000313" key="5">
    <source>
        <dbReference type="EMBL" id="CAH0390942.1"/>
    </source>
</evidence>
<dbReference type="SUPFAM" id="SSF57889">
    <property type="entry name" value="Cysteine-rich domain"/>
    <property type="match status" value="1"/>
</dbReference>
<evidence type="ECO:0000256" key="1">
    <source>
        <dbReference type="ARBA" id="ARBA00022723"/>
    </source>
</evidence>
<organism evidence="5 6">
    <name type="scientific">Bemisia tabaci</name>
    <name type="common">Sweetpotato whitefly</name>
    <name type="synonym">Aleurodes tabaci</name>
    <dbReference type="NCBI Taxonomy" id="7038"/>
    <lineage>
        <taxon>Eukaryota</taxon>
        <taxon>Metazoa</taxon>
        <taxon>Ecdysozoa</taxon>
        <taxon>Arthropoda</taxon>
        <taxon>Hexapoda</taxon>
        <taxon>Insecta</taxon>
        <taxon>Pterygota</taxon>
        <taxon>Neoptera</taxon>
        <taxon>Paraneoptera</taxon>
        <taxon>Hemiptera</taxon>
        <taxon>Sternorrhyncha</taxon>
        <taxon>Aleyrodoidea</taxon>
        <taxon>Aleyrodidae</taxon>
        <taxon>Aleyrodinae</taxon>
        <taxon>Bemisia</taxon>
    </lineage>
</organism>
<sequence>MAAAAAASASPADPGHGHHFAKKTFHKPTYCHHCTDLLWGIIGQGYICEGRPTPPRPNAPTFQPLSPPKPHMSFPPLPLSPSAPPRPDTSPLCVHSIPIQAHSPLCFRLFDQESLGPRLHFDNPPLSVAKAVNKPVKIMRIWHPLIRRIVVGF</sequence>
<feature type="region of interest" description="Disordered" evidence="3">
    <location>
        <begin position="52"/>
        <end position="86"/>
    </location>
</feature>
<evidence type="ECO:0000313" key="6">
    <source>
        <dbReference type="Proteomes" id="UP001152759"/>
    </source>
</evidence>